<dbReference type="SUPFAM" id="SSF49354">
    <property type="entry name" value="PapD-like"/>
    <property type="match status" value="1"/>
</dbReference>
<dbReference type="GO" id="GO:0071555">
    <property type="term" value="P:cell wall organization"/>
    <property type="evidence" value="ECO:0007669"/>
    <property type="project" value="InterPro"/>
</dbReference>
<evidence type="ECO:0000313" key="3">
    <source>
        <dbReference type="Proteomes" id="UP000593875"/>
    </source>
</evidence>
<proteinExistence type="predicted"/>
<gene>
    <name evidence="2" type="ORF">LPB04_09445</name>
</gene>
<dbReference type="EMBL" id="CP062941">
    <property type="protein sequence ID" value="QOL51448.1"/>
    <property type="molecule type" value="Genomic_DNA"/>
</dbReference>
<name>A0A7L9U8Y0_9BURK</name>
<dbReference type="AlphaFoldDB" id="A0A7L9U8Y0"/>
<dbReference type="Proteomes" id="UP000593875">
    <property type="component" value="Chromosome"/>
</dbReference>
<dbReference type="InterPro" id="IPR008962">
    <property type="entry name" value="PapD-like_sf"/>
</dbReference>
<protein>
    <submittedName>
        <fullName evidence="2">Fimbria/pilus periplasmic chaperone</fullName>
    </submittedName>
</protein>
<dbReference type="InterPro" id="IPR013783">
    <property type="entry name" value="Ig-like_fold"/>
</dbReference>
<evidence type="ECO:0000313" key="2">
    <source>
        <dbReference type="EMBL" id="QOL51448.1"/>
    </source>
</evidence>
<dbReference type="InterPro" id="IPR016147">
    <property type="entry name" value="Pili_assmbl_chaperone_N"/>
</dbReference>
<sequence length="286" mass="30749">MLYSAFATIPATRFPPCLVLACLLLAPFLPARAELMLHPTRIVFDKNTRATQIELINNGSKPASYRISLVNRRMTEAGQFEAAESEQDGERFADAMLRYSPRQVTLQPGTAQTVRVMLRKPADLAEGEYRSHLQFDKLPEAEGSASIENQGTSGTQIGVVLNALVGAAVPVIVRHGASSASVKLAGLTLGKDEARHAQLALQFEREGNSSVYGDVSVTFTPKNGKPQSLAQVKGIAVYTPNRIRKTMLPLQVPDGVALAGGTLDVSYRDRPEAGGKLLAQASLNLP</sequence>
<dbReference type="Pfam" id="PF00345">
    <property type="entry name" value="PapD_N"/>
    <property type="match status" value="1"/>
</dbReference>
<dbReference type="RefSeq" id="WP_193688423.1">
    <property type="nucleotide sequence ID" value="NZ_CP062941.1"/>
</dbReference>
<keyword evidence="3" id="KW-1185">Reference proteome</keyword>
<accession>A0A7L9U8Y0</accession>
<dbReference type="KEGG" id="mlir:LPB04_09445"/>
<evidence type="ECO:0000259" key="1">
    <source>
        <dbReference type="Pfam" id="PF00345"/>
    </source>
</evidence>
<feature type="domain" description="Pili assembly chaperone N-terminal" evidence="1">
    <location>
        <begin position="35"/>
        <end position="144"/>
    </location>
</feature>
<reference evidence="2 3" key="1">
    <citation type="submission" date="2020-10" db="EMBL/GenBank/DDBJ databases">
        <title>Genome sequencing of Massilia sp. LPB0304.</title>
        <authorList>
            <person name="Kim J."/>
        </authorList>
    </citation>
    <scope>NUCLEOTIDE SEQUENCE [LARGE SCALE GENOMIC DNA]</scope>
    <source>
        <strain evidence="2 3">LPB0304</strain>
    </source>
</reference>
<dbReference type="Gene3D" id="2.60.40.10">
    <property type="entry name" value="Immunoglobulins"/>
    <property type="match status" value="1"/>
</dbReference>
<organism evidence="2 3">
    <name type="scientific">Massilia litorea</name>
    <dbReference type="NCBI Taxonomy" id="2769491"/>
    <lineage>
        <taxon>Bacteria</taxon>
        <taxon>Pseudomonadati</taxon>
        <taxon>Pseudomonadota</taxon>
        <taxon>Betaproteobacteria</taxon>
        <taxon>Burkholderiales</taxon>
        <taxon>Oxalobacteraceae</taxon>
        <taxon>Telluria group</taxon>
        <taxon>Massilia</taxon>
    </lineage>
</organism>
<dbReference type="GO" id="GO:0030288">
    <property type="term" value="C:outer membrane-bounded periplasmic space"/>
    <property type="evidence" value="ECO:0007669"/>
    <property type="project" value="InterPro"/>
</dbReference>